<dbReference type="InterPro" id="IPR038375">
    <property type="entry name" value="NDUFAF7_sf"/>
</dbReference>
<dbReference type="InterPro" id="IPR029063">
    <property type="entry name" value="SAM-dependent_MTases_sf"/>
</dbReference>
<dbReference type="Proteomes" id="UP000053237">
    <property type="component" value="Unassembled WGS sequence"/>
</dbReference>
<dbReference type="InterPro" id="IPR011990">
    <property type="entry name" value="TPR-like_helical_dom_sf"/>
</dbReference>
<dbReference type="OrthoDB" id="64915at2759"/>
<keyword evidence="4" id="KW-0489">Methyltransferase</keyword>
<dbReference type="SMART" id="SM00028">
    <property type="entry name" value="TPR"/>
    <property type="match status" value="2"/>
</dbReference>
<name>A0A024G347_9STRA</name>
<dbReference type="SUPFAM" id="SSF53335">
    <property type="entry name" value="S-adenosyl-L-methionine-dependent methyltransferases"/>
    <property type="match status" value="1"/>
</dbReference>
<keyword evidence="9" id="KW-1185">Reference proteome</keyword>
<reference evidence="8 9" key="1">
    <citation type="submission" date="2012-05" db="EMBL/GenBank/DDBJ databases">
        <title>Recombination and specialization in a pathogen metapopulation.</title>
        <authorList>
            <person name="Gardiner A."/>
            <person name="Kemen E."/>
            <person name="Schultz-Larsen T."/>
            <person name="MacLean D."/>
            <person name="Van Oosterhout C."/>
            <person name="Jones J.D.G."/>
        </authorList>
    </citation>
    <scope>NUCLEOTIDE SEQUENCE [LARGE SCALE GENOMIC DNA]</scope>
    <source>
        <strain evidence="8 9">Ac Nc2</strain>
    </source>
</reference>
<organism evidence="8 9">
    <name type="scientific">Albugo candida</name>
    <dbReference type="NCBI Taxonomy" id="65357"/>
    <lineage>
        <taxon>Eukaryota</taxon>
        <taxon>Sar</taxon>
        <taxon>Stramenopiles</taxon>
        <taxon>Oomycota</taxon>
        <taxon>Peronosporomycetes</taxon>
        <taxon>Albuginales</taxon>
        <taxon>Albuginaceae</taxon>
        <taxon>Albugo</taxon>
    </lineage>
</organism>
<dbReference type="EMBL" id="CAIX01000017">
    <property type="protein sequence ID" value="CCI41273.1"/>
    <property type="molecule type" value="Genomic_DNA"/>
</dbReference>
<dbReference type="EC" id="2.1.1.320" evidence="3"/>
<protein>
    <recommendedName>
        <fullName evidence="3">type II protein arginine methyltransferase</fullName>
        <ecNumber evidence="3">2.1.1.320</ecNumber>
    </recommendedName>
</protein>
<dbReference type="Pfam" id="PF02636">
    <property type="entry name" value="Methyltransf_28"/>
    <property type="match status" value="1"/>
</dbReference>
<evidence type="ECO:0000313" key="8">
    <source>
        <dbReference type="EMBL" id="CCI41273.1"/>
    </source>
</evidence>
<evidence type="ECO:0000256" key="3">
    <source>
        <dbReference type="ARBA" id="ARBA00011935"/>
    </source>
</evidence>
<sequence length="606" mass="68878">MKLCEEEPNLCRPSNGVEVPPSTINSLDNECHSPEPATKAIASKEKKKKCHEVPKRFQLEDFTRFSQCHLWKLMTAFYDCQGVASWAEGIVPHFITSNSFIAKRYARLLSAYFADASKEILDREKPLYIVELGAGSGKFSFYLLQTLSEMEECLDFPLNKIRYVMTDFTEKNVEYWSAHVAFQPFVSRGLVDFAIFDATKDTQLELRVSRTTLKPGELANPICIIANYLFDTLHHDLFQIDQRCIKEGLISVGSSRDVEPNPLDPEIITRLDNHFKYEVAHPNASEKDISSAIMEWYLQYFISKSCSATILVPIGALHVLERLSALSSGKALILSADKGSTSPDHFCGLNDPHIAIHGSFSVMVNYHAIGVYAALCGGFAIHSPQEEASLTVSMFILPERACDSKLDCTSILSEELDRLYAQRLVAFPKLKAAFNDWITAFGPNDFFVMQKALKEEVNLRSIKSVLALLKLSNWDPDVFYKYRDVLLESTPSSSSKLKKDIRTGIAQIWRKYYALDKEKDIAFELGRLCYGMQDYDLALDFYRESIQELGKHHVTSHNMGLCYYNKHQLDLAVERFAEAHELNTSYQKAITWLQRVRKEQIAVHDS</sequence>
<dbReference type="STRING" id="65357.A0A024G347"/>
<gene>
    <name evidence="8" type="ORF">BN9_020570</name>
</gene>
<evidence type="ECO:0000256" key="4">
    <source>
        <dbReference type="ARBA" id="ARBA00022603"/>
    </source>
</evidence>
<proteinExistence type="inferred from homology"/>
<dbReference type="InterPro" id="IPR003788">
    <property type="entry name" value="NDUFAF7"/>
</dbReference>
<dbReference type="AlphaFoldDB" id="A0A024G347"/>
<keyword evidence="5" id="KW-0808">Transferase</keyword>
<evidence type="ECO:0000256" key="2">
    <source>
        <dbReference type="ARBA" id="ARBA00005891"/>
    </source>
</evidence>
<dbReference type="Gene3D" id="1.25.40.10">
    <property type="entry name" value="Tetratricopeptide repeat domain"/>
    <property type="match status" value="1"/>
</dbReference>
<dbReference type="Gene3D" id="3.40.50.12710">
    <property type="match status" value="1"/>
</dbReference>
<dbReference type="InterPro" id="IPR019734">
    <property type="entry name" value="TPR_rpt"/>
</dbReference>
<evidence type="ECO:0000313" key="9">
    <source>
        <dbReference type="Proteomes" id="UP000053237"/>
    </source>
</evidence>
<comment type="caution">
    <text evidence="8">The sequence shown here is derived from an EMBL/GenBank/DDBJ whole genome shotgun (WGS) entry which is preliminary data.</text>
</comment>
<keyword evidence="6" id="KW-0496">Mitochondrion</keyword>
<accession>A0A024G347</accession>
<dbReference type="GO" id="GO:0032259">
    <property type="term" value="P:methylation"/>
    <property type="evidence" value="ECO:0007669"/>
    <property type="project" value="UniProtKB-KW"/>
</dbReference>
<evidence type="ECO:0000256" key="7">
    <source>
        <dbReference type="ARBA" id="ARBA00048612"/>
    </source>
</evidence>
<evidence type="ECO:0000256" key="6">
    <source>
        <dbReference type="ARBA" id="ARBA00023128"/>
    </source>
</evidence>
<evidence type="ECO:0000256" key="5">
    <source>
        <dbReference type="ARBA" id="ARBA00022679"/>
    </source>
</evidence>
<comment type="catalytic activity">
    <reaction evidence="7">
        <text>L-arginyl-[protein] + 2 S-adenosyl-L-methionine = N(omega),N(omega)'-dimethyl-L-arginyl-[protein] + 2 S-adenosyl-L-homocysteine + 2 H(+)</text>
        <dbReference type="Rhea" id="RHEA:48108"/>
        <dbReference type="Rhea" id="RHEA-COMP:10532"/>
        <dbReference type="Rhea" id="RHEA-COMP:11992"/>
        <dbReference type="ChEBI" id="CHEBI:15378"/>
        <dbReference type="ChEBI" id="CHEBI:29965"/>
        <dbReference type="ChEBI" id="CHEBI:57856"/>
        <dbReference type="ChEBI" id="CHEBI:59789"/>
        <dbReference type="ChEBI" id="CHEBI:88221"/>
        <dbReference type="EC" id="2.1.1.320"/>
    </reaction>
</comment>
<dbReference type="GO" id="GO:0035243">
    <property type="term" value="F:protein-arginine omega-N symmetric methyltransferase activity"/>
    <property type="evidence" value="ECO:0007669"/>
    <property type="project" value="UniProtKB-EC"/>
</dbReference>
<dbReference type="InParanoid" id="A0A024G347"/>
<evidence type="ECO:0000256" key="1">
    <source>
        <dbReference type="ARBA" id="ARBA00004173"/>
    </source>
</evidence>
<dbReference type="GO" id="GO:0005739">
    <property type="term" value="C:mitochondrion"/>
    <property type="evidence" value="ECO:0007669"/>
    <property type="project" value="UniProtKB-SubCell"/>
</dbReference>
<dbReference type="SUPFAM" id="SSF48452">
    <property type="entry name" value="TPR-like"/>
    <property type="match status" value="1"/>
</dbReference>
<comment type="similarity">
    <text evidence="2">Belongs to the NDUFAF7 family.</text>
</comment>
<comment type="subcellular location">
    <subcellularLocation>
        <location evidence="1">Mitochondrion</location>
    </subcellularLocation>
</comment>